<feature type="repeat" description="TPR" evidence="1">
    <location>
        <begin position="72"/>
        <end position="105"/>
    </location>
</feature>
<dbReference type="Proteomes" id="UP001301653">
    <property type="component" value="Unassembled WGS sequence"/>
</dbReference>
<evidence type="ECO:0000313" key="4">
    <source>
        <dbReference type="EMBL" id="MEA5669398.1"/>
    </source>
</evidence>
<gene>
    <name evidence="4" type="ORF">VA603_17840</name>
</gene>
<feature type="compositionally biased region" description="Low complexity" evidence="2">
    <location>
        <begin position="170"/>
        <end position="193"/>
    </location>
</feature>
<protein>
    <recommendedName>
        <fullName evidence="6">Tetratricopeptide repeat protein</fullName>
    </recommendedName>
</protein>
<evidence type="ECO:0008006" key="6">
    <source>
        <dbReference type="Google" id="ProtNLM"/>
    </source>
</evidence>
<feature type="chain" id="PRO_5045492031" description="Tetratricopeptide repeat protein" evidence="3">
    <location>
        <begin position="28"/>
        <end position="209"/>
    </location>
</feature>
<dbReference type="InterPro" id="IPR011990">
    <property type="entry name" value="TPR-like_helical_dom_sf"/>
</dbReference>
<dbReference type="PROSITE" id="PS51257">
    <property type="entry name" value="PROKAR_LIPOPROTEIN"/>
    <property type="match status" value="1"/>
</dbReference>
<comment type="caution">
    <text evidence="4">The sequence shown here is derived from an EMBL/GenBank/DDBJ whole genome shotgun (WGS) entry which is preliminary data.</text>
</comment>
<keyword evidence="3" id="KW-0732">Signal</keyword>
<evidence type="ECO:0000256" key="2">
    <source>
        <dbReference type="SAM" id="MobiDB-lite"/>
    </source>
</evidence>
<feature type="signal peptide" evidence="3">
    <location>
        <begin position="1"/>
        <end position="27"/>
    </location>
</feature>
<accession>A0ABU5V9E6</accession>
<feature type="region of interest" description="Disordered" evidence="2">
    <location>
        <begin position="159"/>
        <end position="209"/>
    </location>
</feature>
<dbReference type="SUPFAM" id="SSF48452">
    <property type="entry name" value="TPR-like"/>
    <property type="match status" value="1"/>
</dbReference>
<dbReference type="InterPro" id="IPR019734">
    <property type="entry name" value="TPR_rpt"/>
</dbReference>
<evidence type="ECO:0000313" key="5">
    <source>
        <dbReference type="Proteomes" id="UP001301653"/>
    </source>
</evidence>
<keyword evidence="1" id="KW-0802">TPR repeat</keyword>
<dbReference type="Gene3D" id="1.25.40.10">
    <property type="entry name" value="Tetratricopeptide repeat domain"/>
    <property type="match status" value="1"/>
</dbReference>
<sequence>MDVKAISAVAYRPMMALVLLSGLAACASAPKKPVAVPFETTMANAEAQVATVGADASIKAFEDAAKSDPTRKEPWVRIAQLQFDQGNYARAIVAAEEVLQRDPDDLVADGVLTVAGFRVANQSLQRLQGRGVLASETARREAQTLADTLRATMGDAVLVAEKPKPRPRTPARSTGRRAATAAPASAPAAAPERPQTRSDNSDPFQNIGN</sequence>
<dbReference type="RefSeq" id="WP_192288487.1">
    <property type="nucleotide sequence ID" value="NZ_JAYFUH010000249.1"/>
</dbReference>
<organism evidence="4 5">
    <name type="scientific">Stenotrophomonas capsici</name>
    <dbReference type="NCBI Taxonomy" id="3110230"/>
    <lineage>
        <taxon>Bacteria</taxon>
        <taxon>Pseudomonadati</taxon>
        <taxon>Pseudomonadota</taxon>
        <taxon>Gammaproteobacteria</taxon>
        <taxon>Lysobacterales</taxon>
        <taxon>Lysobacteraceae</taxon>
        <taxon>Stenotrophomonas</taxon>
    </lineage>
</organism>
<dbReference type="Pfam" id="PF14559">
    <property type="entry name" value="TPR_19"/>
    <property type="match status" value="1"/>
</dbReference>
<evidence type="ECO:0000256" key="1">
    <source>
        <dbReference type="PROSITE-ProRule" id="PRU00339"/>
    </source>
</evidence>
<dbReference type="EMBL" id="JAYFUH010000249">
    <property type="protein sequence ID" value="MEA5669398.1"/>
    <property type="molecule type" value="Genomic_DNA"/>
</dbReference>
<dbReference type="PROSITE" id="PS50005">
    <property type="entry name" value="TPR"/>
    <property type="match status" value="1"/>
</dbReference>
<proteinExistence type="predicted"/>
<name>A0ABU5V9E6_9GAMM</name>
<keyword evidence="5" id="KW-1185">Reference proteome</keyword>
<evidence type="ECO:0000256" key="3">
    <source>
        <dbReference type="SAM" id="SignalP"/>
    </source>
</evidence>
<reference evidence="4 5" key="1">
    <citation type="submission" date="2023-12" db="EMBL/GenBank/DDBJ databases">
        <title>Stenotrophomonas guangdongensis sp. nov., isolated from wilted pepper plants (Capsicum annuum).</title>
        <authorList>
            <person name="Qiu M."/>
            <person name="Li Y."/>
            <person name="Liu Q."/>
            <person name="Zhang X."/>
            <person name="Huang Y."/>
            <person name="Guo R."/>
            <person name="Hu M."/>
            <person name="Zhou J."/>
            <person name="Zhou X."/>
        </authorList>
    </citation>
    <scope>NUCLEOTIDE SEQUENCE [LARGE SCALE GENOMIC DNA]</scope>
    <source>
        <strain evidence="4 5">MH1</strain>
    </source>
</reference>